<reference evidence="1" key="1">
    <citation type="submission" date="2022-01" db="EMBL/GenBank/DDBJ databases">
        <authorList>
            <person name="King R."/>
        </authorList>
    </citation>
    <scope>NUCLEOTIDE SEQUENCE</scope>
</reference>
<organism evidence="1 2">
    <name type="scientific">Nezara viridula</name>
    <name type="common">Southern green stink bug</name>
    <name type="synonym">Cimex viridulus</name>
    <dbReference type="NCBI Taxonomy" id="85310"/>
    <lineage>
        <taxon>Eukaryota</taxon>
        <taxon>Metazoa</taxon>
        <taxon>Ecdysozoa</taxon>
        <taxon>Arthropoda</taxon>
        <taxon>Hexapoda</taxon>
        <taxon>Insecta</taxon>
        <taxon>Pterygota</taxon>
        <taxon>Neoptera</taxon>
        <taxon>Paraneoptera</taxon>
        <taxon>Hemiptera</taxon>
        <taxon>Heteroptera</taxon>
        <taxon>Panheteroptera</taxon>
        <taxon>Pentatomomorpha</taxon>
        <taxon>Pentatomoidea</taxon>
        <taxon>Pentatomidae</taxon>
        <taxon>Pentatominae</taxon>
        <taxon>Nezara</taxon>
    </lineage>
</organism>
<dbReference type="AlphaFoldDB" id="A0A9P0HC11"/>
<dbReference type="Proteomes" id="UP001152798">
    <property type="component" value="Chromosome 4"/>
</dbReference>
<accession>A0A9P0HC11</accession>
<evidence type="ECO:0000313" key="1">
    <source>
        <dbReference type="EMBL" id="CAH1399200.1"/>
    </source>
</evidence>
<protein>
    <submittedName>
        <fullName evidence="1">Uncharacterized protein</fullName>
    </submittedName>
</protein>
<dbReference type="EMBL" id="OV725080">
    <property type="protein sequence ID" value="CAH1399200.1"/>
    <property type="molecule type" value="Genomic_DNA"/>
</dbReference>
<evidence type="ECO:0000313" key="2">
    <source>
        <dbReference type="Proteomes" id="UP001152798"/>
    </source>
</evidence>
<gene>
    <name evidence="1" type="ORF">NEZAVI_LOCUS8696</name>
</gene>
<name>A0A9P0HC11_NEZVI</name>
<keyword evidence="2" id="KW-1185">Reference proteome</keyword>
<proteinExistence type="predicted"/>
<sequence>MKRQIESEQPAAERNLRSRPTYPTSLSELLWRCSLWNHFVLPGFLLEGSKEYVVIIFYHVLTGSRFQREIHARAAADRLGHAREGNCLVLEPGYGQGHSRQEEANRPQSIMALFLVRYAHDDLSSRYGTRPLMSTSPPSKKFKLECRLGVA</sequence>